<comment type="caution">
    <text evidence="2">The sequence shown here is derived from an EMBL/GenBank/DDBJ whole genome shotgun (WGS) entry which is preliminary data.</text>
</comment>
<evidence type="ECO:0000256" key="1">
    <source>
        <dbReference type="SAM" id="Phobius"/>
    </source>
</evidence>
<dbReference type="AlphaFoldDB" id="A0A1V2EYF2"/>
<keyword evidence="1" id="KW-0472">Membrane</keyword>
<proteinExistence type="predicted"/>
<sequence length="126" mass="13036">MSAQARFNEGPADSVNSVTLRMAIAHPMPAANAVHLMQQDARDRLNSNNDAPTPASGMPLHAVVTVPGVIVGAACVLPLTVVAFSLTRLARGQIRGLGADAVGTARGVWRATGAAIDALTDRSSRR</sequence>
<feature type="transmembrane region" description="Helical" evidence="1">
    <location>
        <begin position="62"/>
        <end position="86"/>
    </location>
</feature>
<dbReference type="EMBL" id="MPSB01000002">
    <property type="protein sequence ID" value="ONF97209.1"/>
    <property type="molecule type" value="Genomic_DNA"/>
</dbReference>
<protein>
    <submittedName>
        <fullName evidence="2">Uncharacterized protein</fullName>
    </submittedName>
</protein>
<organism evidence="2 3">
    <name type="scientific">Sphingomonas jeddahensis</name>
    <dbReference type="NCBI Taxonomy" id="1915074"/>
    <lineage>
        <taxon>Bacteria</taxon>
        <taxon>Pseudomonadati</taxon>
        <taxon>Pseudomonadota</taxon>
        <taxon>Alphaproteobacteria</taxon>
        <taxon>Sphingomonadales</taxon>
        <taxon>Sphingomonadaceae</taxon>
        <taxon>Sphingomonas</taxon>
    </lineage>
</organism>
<accession>A0A1V2EYF2</accession>
<keyword evidence="1" id="KW-1133">Transmembrane helix</keyword>
<name>A0A1V2EYF2_9SPHN</name>
<keyword evidence="1" id="KW-0812">Transmembrane</keyword>
<dbReference type="RefSeq" id="WP_076743436.1">
    <property type="nucleotide sequence ID" value="NZ_MPSB01000002.1"/>
</dbReference>
<dbReference type="Proteomes" id="UP000188729">
    <property type="component" value="Unassembled WGS sequence"/>
</dbReference>
<reference evidence="2 3" key="1">
    <citation type="submission" date="2016-11" db="EMBL/GenBank/DDBJ databases">
        <title>Genome sequence of Sphingomonas jeddahensis G39.</title>
        <authorList>
            <person name="Poehlein A."/>
            <person name="Wuebbeler J.H."/>
            <person name="Steinbuechel A."/>
            <person name="Daniel R."/>
        </authorList>
    </citation>
    <scope>NUCLEOTIDE SEQUENCE [LARGE SCALE GENOMIC DNA]</scope>
    <source>
        <strain evidence="2 3">G39</strain>
    </source>
</reference>
<evidence type="ECO:0000313" key="3">
    <source>
        <dbReference type="Proteomes" id="UP000188729"/>
    </source>
</evidence>
<evidence type="ECO:0000313" key="2">
    <source>
        <dbReference type="EMBL" id="ONF97209.1"/>
    </source>
</evidence>
<gene>
    <name evidence="2" type="ORF">SPHI_06460</name>
</gene>
<keyword evidence="3" id="KW-1185">Reference proteome</keyword>